<evidence type="ECO:0000313" key="2">
    <source>
        <dbReference type="Proteomes" id="UP000823960"/>
    </source>
</evidence>
<reference evidence="1" key="2">
    <citation type="journal article" date="2021" name="PeerJ">
        <title>Extensive microbial diversity within the chicken gut microbiome revealed by metagenomics and culture.</title>
        <authorList>
            <person name="Gilroy R."/>
            <person name="Ravi A."/>
            <person name="Getino M."/>
            <person name="Pursley I."/>
            <person name="Horton D.L."/>
            <person name="Alikhan N.F."/>
            <person name="Baker D."/>
            <person name="Gharbi K."/>
            <person name="Hall N."/>
            <person name="Watson M."/>
            <person name="Adriaenssens E.M."/>
            <person name="Foster-Nyarko E."/>
            <person name="Jarju S."/>
            <person name="Secka A."/>
            <person name="Antonio M."/>
            <person name="Oren A."/>
            <person name="Chaudhuri R.R."/>
            <person name="La Ragione R."/>
            <person name="Hildebrand F."/>
            <person name="Pallen M.J."/>
        </authorList>
    </citation>
    <scope>NUCLEOTIDE SEQUENCE</scope>
    <source>
        <strain evidence="1">1370</strain>
    </source>
</reference>
<accession>A0A9D1T3I8</accession>
<dbReference type="EMBL" id="DVOL01000033">
    <property type="protein sequence ID" value="HIV10540.1"/>
    <property type="molecule type" value="Genomic_DNA"/>
</dbReference>
<evidence type="ECO:0008006" key="3">
    <source>
        <dbReference type="Google" id="ProtNLM"/>
    </source>
</evidence>
<proteinExistence type="predicted"/>
<organism evidence="1 2">
    <name type="scientific">Candidatus Faeciplasma avium</name>
    <dbReference type="NCBI Taxonomy" id="2840798"/>
    <lineage>
        <taxon>Bacteria</taxon>
        <taxon>Bacillati</taxon>
        <taxon>Bacillota</taxon>
        <taxon>Clostridia</taxon>
        <taxon>Eubacteriales</taxon>
        <taxon>Oscillospiraceae</taxon>
        <taxon>Oscillospiraceae incertae sedis</taxon>
        <taxon>Candidatus Faeciplasma</taxon>
    </lineage>
</organism>
<dbReference type="Proteomes" id="UP000823960">
    <property type="component" value="Unassembled WGS sequence"/>
</dbReference>
<dbReference type="InterPro" id="IPR028994">
    <property type="entry name" value="Integrin_alpha_N"/>
</dbReference>
<evidence type="ECO:0000313" key="1">
    <source>
        <dbReference type="EMBL" id="HIV10540.1"/>
    </source>
</evidence>
<sequence length="440" mass="47972">MRAVAAVIAAAMTAVFLLCGCESLTFNVSDLLTAPSIADEQAEVYNALISSVGRPISLCYPRSGDYPSAFVLFDIDGDGLEEAICFYTYSQAVEPVVMLSVLDKPDGESWQSVCTLEGRGEAVDKVMLADYGGIIDIIIGYETPSFDENNVSIYRCSQTGVLSSIFDGAYALMDCADLDGCGTKEIVMLKKEGSTASVRVIKTGNGVSYDIKERTLSLSTQSIVGFCFGGMTEDTDAVFVDILDTSGVMYTHVFYMMKGEILSPTLDTTGMYQLTSRYTALRSVDYDSDGIVEIPVSTPFLGYYSVPSSRTEYMTSWMHYDSGIGVFIIESATYYSEDMGVAFRIPGRWQNLVTVLHDDDPGQVTFCQYDIEAGSVDDMPRLMTLAAVPADESESYIESGYSYVKGDGVMAFLSKNLAPEGEPMLLTQDEISDNIFHVIL</sequence>
<name>A0A9D1T3I8_9FIRM</name>
<protein>
    <recommendedName>
        <fullName evidence="3">FG-GAP repeat protein</fullName>
    </recommendedName>
</protein>
<dbReference type="PROSITE" id="PS51257">
    <property type="entry name" value="PROKAR_LIPOPROTEIN"/>
    <property type="match status" value="1"/>
</dbReference>
<dbReference type="SUPFAM" id="SSF69318">
    <property type="entry name" value="Integrin alpha N-terminal domain"/>
    <property type="match status" value="1"/>
</dbReference>
<gene>
    <name evidence="1" type="ORF">IAD28_02450</name>
</gene>
<comment type="caution">
    <text evidence="1">The sequence shown here is derived from an EMBL/GenBank/DDBJ whole genome shotgun (WGS) entry which is preliminary data.</text>
</comment>
<dbReference type="AlphaFoldDB" id="A0A9D1T3I8"/>
<reference evidence="1" key="1">
    <citation type="submission" date="2020-10" db="EMBL/GenBank/DDBJ databases">
        <authorList>
            <person name="Gilroy R."/>
        </authorList>
    </citation>
    <scope>NUCLEOTIDE SEQUENCE</scope>
    <source>
        <strain evidence="1">1370</strain>
    </source>
</reference>